<sequence>MHKVLLLIVLSLVLKSITAQSWTDLNCADVVWDILPCMSFLQGIEPTHLWGFCIQLKDLNKIADPKKGKRTICQCIEEMVYDEGQPISSRITSLSSYCGVIPSFPISNDMDCDS</sequence>
<dbReference type="PANTHER" id="PTHR33076">
    <property type="entry name" value="NON-SPECIFIC LIPID-TRANSFER PROTEIN 2-RELATED"/>
    <property type="match status" value="1"/>
</dbReference>
<dbReference type="Proteomes" id="UP001174677">
    <property type="component" value="Chromosome 10"/>
</dbReference>
<name>A0ABQ9LSD7_HEVBR</name>
<keyword evidence="3" id="KW-0732">Signal</keyword>
<dbReference type="Pfam" id="PF00234">
    <property type="entry name" value="Tryp_alpha_amyl"/>
    <property type="match status" value="1"/>
</dbReference>
<comment type="similarity">
    <text evidence="1">Belongs to the plant LTP family.</text>
</comment>
<feature type="domain" description="Bifunctional inhibitor/plant lipid transfer protein/seed storage helical" evidence="4">
    <location>
        <begin position="27"/>
        <end position="112"/>
    </location>
</feature>
<gene>
    <name evidence="5" type="ORF">P3X46_018986</name>
</gene>
<dbReference type="Gene3D" id="1.10.110.10">
    <property type="entry name" value="Plant lipid-transfer and hydrophobic proteins"/>
    <property type="match status" value="1"/>
</dbReference>
<evidence type="ECO:0000256" key="3">
    <source>
        <dbReference type="SAM" id="SignalP"/>
    </source>
</evidence>
<comment type="caution">
    <text evidence="5">The sequence shown here is derived from an EMBL/GenBank/DDBJ whole genome shotgun (WGS) entry which is preliminary data.</text>
</comment>
<dbReference type="EMBL" id="JARPOI010000010">
    <property type="protein sequence ID" value="KAJ9170924.1"/>
    <property type="molecule type" value="Genomic_DNA"/>
</dbReference>
<keyword evidence="6" id="KW-1185">Reference proteome</keyword>
<dbReference type="InterPro" id="IPR000528">
    <property type="entry name" value="Plant_nsLTP"/>
</dbReference>
<keyword evidence="2" id="KW-1015">Disulfide bond</keyword>
<proteinExistence type="inferred from homology"/>
<evidence type="ECO:0000313" key="5">
    <source>
        <dbReference type="EMBL" id="KAJ9170924.1"/>
    </source>
</evidence>
<dbReference type="SUPFAM" id="SSF47699">
    <property type="entry name" value="Bifunctional inhibitor/lipid-transfer protein/seed storage 2S albumin"/>
    <property type="match status" value="1"/>
</dbReference>
<feature type="chain" id="PRO_5045397919" description="Bifunctional inhibitor/plant lipid transfer protein/seed storage helical domain-containing protein" evidence="3">
    <location>
        <begin position="20"/>
        <end position="114"/>
    </location>
</feature>
<evidence type="ECO:0000256" key="1">
    <source>
        <dbReference type="ARBA" id="ARBA00009748"/>
    </source>
</evidence>
<accession>A0ABQ9LSD7</accession>
<feature type="signal peptide" evidence="3">
    <location>
        <begin position="1"/>
        <end position="19"/>
    </location>
</feature>
<evidence type="ECO:0000313" key="6">
    <source>
        <dbReference type="Proteomes" id="UP001174677"/>
    </source>
</evidence>
<protein>
    <recommendedName>
        <fullName evidence="4">Bifunctional inhibitor/plant lipid transfer protein/seed storage helical domain-containing protein</fullName>
    </recommendedName>
</protein>
<dbReference type="InterPro" id="IPR036312">
    <property type="entry name" value="Bifun_inhib/LTP/seed_sf"/>
</dbReference>
<reference evidence="5 6" key="1">
    <citation type="journal article" date="2023" name="Plant Biotechnol. J.">
        <title>Chromosome-level wild Hevea brasiliensis genome provides new tools for genomic-assisted breeding and valuable loci to elevate rubber yield.</title>
        <authorList>
            <person name="Cheng H."/>
            <person name="Song X."/>
            <person name="Hu Y."/>
            <person name="Wu T."/>
            <person name="Yang Q."/>
            <person name="An Z."/>
            <person name="Feng S."/>
            <person name="Deng Z."/>
            <person name="Wu W."/>
            <person name="Zeng X."/>
            <person name="Tu M."/>
            <person name="Wang X."/>
            <person name="Huang H."/>
        </authorList>
    </citation>
    <scope>NUCLEOTIDE SEQUENCE [LARGE SCALE GENOMIC DNA]</scope>
    <source>
        <strain evidence="5">MT/VB/25A 57/8</strain>
    </source>
</reference>
<evidence type="ECO:0000256" key="2">
    <source>
        <dbReference type="ARBA" id="ARBA00023157"/>
    </source>
</evidence>
<organism evidence="5 6">
    <name type="scientific">Hevea brasiliensis</name>
    <name type="common">Para rubber tree</name>
    <name type="synonym">Siphonia brasiliensis</name>
    <dbReference type="NCBI Taxonomy" id="3981"/>
    <lineage>
        <taxon>Eukaryota</taxon>
        <taxon>Viridiplantae</taxon>
        <taxon>Streptophyta</taxon>
        <taxon>Embryophyta</taxon>
        <taxon>Tracheophyta</taxon>
        <taxon>Spermatophyta</taxon>
        <taxon>Magnoliopsida</taxon>
        <taxon>eudicotyledons</taxon>
        <taxon>Gunneridae</taxon>
        <taxon>Pentapetalae</taxon>
        <taxon>rosids</taxon>
        <taxon>fabids</taxon>
        <taxon>Malpighiales</taxon>
        <taxon>Euphorbiaceae</taxon>
        <taxon>Crotonoideae</taxon>
        <taxon>Micrandreae</taxon>
        <taxon>Hevea</taxon>
    </lineage>
</organism>
<dbReference type="InterPro" id="IPR016140">
    <property type="entry name" value="Bifunc_inhib/LTP/seed_store"/>
</dbReference>
<evidence type="ECO:0000259" key="4">
    <source>
        <dbReference type="Pfam" id="PF00234"/>
    </source>
</evidence>